<dbReference type="Pfam" id="PF01590">
    <property type="entry name" value="GAF"/>
    <property type="match status" value="1"/>
</dbReference>
<dbReference type="Gene3D" id="1.10.8.60">
    <property type="match status" value="1"/>
</dbReference>
<feature type="compositionally biased region" description="Polar residues" evidence="8">
    <location>
        <begin position="540"/>
        <end position="551"/>
    </location>
</feature>
<dbReference type="Gene3D" id="3.40.50.300">
    <property type="entry name" value="P-loop containing nucleotide triphosphate hydrolases"/>
    <property type="match status" value="1"/>
</dbReference>
<keyword evidence="3" id="KW-0805">Transcription regulation</keyword>
<name>A0A7Y9NJZ6_9BACT</name>
<dbReference type="PROSITE" id="PS00675">
    <property type="entry name" value="SIGMA54_INTERACT_1"/>
    <property type="match status" value="1"/>
</dbReference>
<evidence type="ECO:0000256" key="3">
    <source>
        <dbReference type="ARBA" id="ARBA00023015"/>
    </source>
</evidence>
<dbReference type="SMART" id="SM00382">
    <property type="entry name" value="AAA"/>
    <property type="match status" value="1"/>
</dbReference>
<reference evidence="10 11" key="1">
    <citation type="submission" date="2020-07" db="EMBL/GenBank/DDBJ databases">
        <title>Genomic Encyclopedia of Type Strains, Phase IV (KMG-V): Genome sequencing to study the core and pangenomes of soil and plant-associated prokaryotes.</title>
        <authorList>
            <person name="Whitman W."/>
        </authorList>
    </citation>
    <scope>NUCLEOTIDE SEQUENCE [LARGE SCALE GENOMIC DNA]</scope>
    <source>
        <strain evidence="10 11">M8UP30</strain>
    </source>
</reference>
<dbReference type="Pfam" id="PF25601">
    <property type="entry name" value="AAA_lid_14"/>
    <property type="match status" value="1"/>
</dbReference>
<evidence type="ECO:0000256" key="1">
    <source>
        <dbReference type="ARBA" id="ARBA00022741"/>
    </source>
</evidence>
<dbReference type="PROSITE" id="PS00688">
    <property type="entry name" value="SIGMA54_INTERACT_3"/>
    <property type="match status" value="1"/>
</dbReference>
<dbReference type="FunFam" id="3.40.50.300:FF:000006">
    <property type="entry name" value="DNA-binding transcriptional regulator NtrC"/>
    <property type="match status" value="1"/>
</dbReference>
<dbReference type="InterPro" id="IPR029016">
    <property type="entry name" value="GAF-like_dom_sf"/>
</dbReference>
<dbReference type="Gene3D" id="1.10.10.60">
    <property type="entry name" value="Homeodomain-like"/>
    <property type="match status" value="1"/>
</dbReference>
<proteinExistence type="predicted"/>
<keyword evidence="6" id="KW-0804">Transcription</keyword>
<accession>A0A7Y9NJZ6</accession>
<dbReference type="PANTHER" id="PTHR32071:SF117">
    <property type="entry name" value="PTS-DEPENDENT DIHYDROXYACETONE KINASE OPERON REGULATORY PROTEIN-RELATED"/>
    <property type="match status" value="1"/>
</dbReference>
<keyword evidence="4" id="KW-0238">DNA-binding</keyword>
<comment type="caution">
    <text evidence="10">The sequence shown here is derived from an EMBL/GenBank/DDBJ whole genome shotgun (WGS) entry which is preliminary data.</text>
</comment>
<evidence type="ECO:0000256" key="6">
    <source>
        <dbReference type="ARBA" id="ARBA00023163"/>
    </source>
</evidence>
<dbReference type="InterPro" id="IPR058031">
    <property type="entry name" value="AAA_lid_NorR"/>
</dbReference>
<feature type="region of interest" description="Disordered" evidence="8">
    <location>
        <begin position="522"/>
        <end position="551"/>
    </location>
</feature>
<evidence type="ECO:0000256" key="4">
    <source>
        <dbReference type="ARBA" id="ARBA00023125"/>
    </source>
</evidence>
<evidence type="ECO:0000256" key="5">
    <source>
        <dbReference type="ARBA" id="ARBA00023159"/>
    </source>
</evidence>
<dbReference type="AlphaFoldDB" id="A0A7Y9NJZ6"/>
<organism evidence="10 11">
    <name type="scientific">Tunturiibacter lichenicola</name>
    <dbReference type="NCBI Taxonomy" id="2051959"/>
    <lineage>
        <taxon>Bacteria</taxon>
        <taxon>Pseudomonadati</taxon>
        <taxon>Acidobacteriota</taxon>
        <taxon>Terriglobia</taxon>
        <taxon>Terriglobales</taxon>
        <taxon>Acidobacteriaceae</taxon>
        <taxon>Tunturiibacter</taxon>
    </lineage>
</organism>
<evidence type="ECO:0000313" key="11">
    <source>
        <dbReference type="Proteomes" id="UP000534186"/>
    </source>
</evidence>
<dbReference type="PANTHER" id="PTHR32071">
    <property type="entry name" value="TRANSCRIPTIONAL REGULATORY PROTEIN"/>
    <property type="match status" value="1"/>
</dbReference>
<dbReference type="GO" id="GO:0003677">
    <property type="term" value="F:DNA binding"/>
    <property type="evidence" value="ECO:0007669"/>
    <property type="project" value="UniProtKB-KW"/>
</dbReference>
<dbReference type="InterPro" id="IPR027417">
    <property type="entry name" value="P-loop_NTPase"/>
</dbReference>
<evidence type="ECO:0000256" key="7">
    <source>
        <dbReference type="SAM" id="Coils"/>
    </source>
</evidence>
<dbReference type="Gene3D" id="3.30.450.40">
    <property type="match status" value="1"/>
</dbReference>
<keyword evidence="2" id="KW-0067">ATP-binding</keyword>
<dbReference type="SUPFAM" id="SSF55781">
    <property type="entry name" value="GAF domain-like"/>
    <property type="match status" value="1"/>
</dbReference>
<dbReference type="SUPFAM" id="SSF52540">
    <property type="entry name" value="P-loop containing nucleoside triphosphate hydrolases"/>
    <property type="match status" value="1"/>
</dbReference>
<dbReference type="EMBL" id="JACCCV010000001">
    <property type="protein sequence ID" value="NYF50567.1"/>
    <property type="molecule type" value="Genomic_DNA"/>
</dbReference>
<dbReference type="InterPro" id="IPR025662">
    <property type="entry name" value="Sigma_54_int_dom_ATP-bd_1"/>
</dbReference>
<keyword evidence="7" id="KW-0175">Coiled coil</keyword>
<dbReference type="InterPro" id="IPR003018">
    <property type="entry name" value="GAF"/>
</dbReference>
<gene>
    <name evidence="10" type="ORF">HDF12_000932</name>
</gene>
<feature type="domain" description="Sigma-54 factor interaction" evidence="9">
    <location>
        <begin position="221"/>
        <end position="450"/>
    </location>
</feature>
<evidence type="ECO:0000256" key="8">
    <source>
        <dbReference type="SAM" id="MobiDB-lite"/>
    </source>
</evidence>
<keyword evidence="1" id="KW-0547">Nucleotide-binding</keyword>
<dbReference type="InterPro" id="IPR002078">
    <property type="entry name" value="Sigma_54_int"/>
</dbReference>
<evidence type="ECO:0000313" key="10">
    <source>
        <dbReference type="EMBL" id="NYF50567.1"/>
    </source>
</evidence>
<feature type="coiled-coil region" evidence="7">
    <location>
        <begin position="180"/>
        <end position="211"/>
    </location>
</feature>
<dbReference type="InterPro" id="IPR003593">
    <property type="entry name" value="AAA+_ATPase"/>
</dbReference>
<sequence>MAAERLNDSPAQAGVDDQLRFETLMTELSAKFVSVTSASIDHEIVEAQKDIVRALGLDRSTLVQLRDDERFVATHSWQLPGLQPFPGFAVKDLPWMASAILRGDVVCFSRIDDLPEEAVSERQVARKFGPRSNLTFPLKVGGRVIGAMAFGTVRHQREWPDVVVNRLRVFVEIIGSALARTRAEDEIQRALEEVKRLRDQLQRENMYLQQEIKTVRGCRGLVGESYALRRVLEQVEQVAHTNSSVLLVGETGTGKELIANALHELSPRRDRPMVRLNCAAIPATLIESELFGREKGAYTGALSRQAGRFEVAHRSTLFLDEVGELPLEVQVKLLRALQEKQVERLGSSKSISFDVRIIAATNRDLDKEVRERRFRDDLYYRLNVFPIRMPALRERPEDIPLLVQSFVHEFAKSFCKPIESVDQGSLRALQLYPWPGNIRELRNTVERAMILANGSRLFISPPSDSSNNSAPSLLLSDAERGHLCNVLAMTGWRVRGKDGAAELLGVKPTTLDSMLVRHGIAHGGEQPKSLNPLSDRPLGSGSNSLASISNG</sequence>
<dbReference type="SMART" id="SM00065">
    <property type="entry name" value="GAF"/>
    <property type="match status" value="1"/>
</dbReference>
<dbReference type="Proteomes" id="UP000534186">
    <property type="component" value="Unassembled WGS sequence"/>
</dbReference>
<dbReference type="GO" id="GO:0005524">
    <property type="term" value="F:ATP binding"/>
    <property type="evidence" value="ECO:0007669"/>
    <property type="project" value="UniProtKB-KW"/>
</dbReference>
<evidence type="ECO:0000259" key="9">
    <source>
        <dbReference type="PROSITE" id="PS50045"/>
    </source>
</evidence>
<evidence type="ECO:0000256" key="2">
    <source>
        <dbReference type="ARBA" id="ARBA00022840"/>
    </source>
</evidence>
<dbReference type="PROSITE" id="PS50045">
    <property type="entry name" value="SIGMA54_INTERACT_4"/>
    <property type="match status" value="1"/>
</dbReference>
<keyword evidence="5" id="KW-0010">Activator</keyword>
<protein>
    <submittedName>
        <fullName evidence="10">Transcriptional regulator with GAF, ATPase, and Fis domain</fullName>
    </submittedName>
</protein>
<dbReference type="InterPro" id="IPR025944">
    <property type="entry name" value="Sigma_54_int_dom_CS"/>
</dbReference>
<dbReference type="CDD" id="cd00009">
    <property type="entry name" value="AAA"/>
    <property type="match status" value="1"/>
</dbReference>
<dbReference type="GO" id="GO:0006355">
    <property type="term" value="P:regulation of DNA-templated transcription"/>
    <property type="evidence" value="ECO:0007669"/>
    <property type="project" value="InterPro"/>
</dbReference>
<dbReference type="Pfam" id="PF00158">
    <property type="entry name" value="Sigma54_activat"/>
    <property type="match status" value="1"/>
</dbReference>